<proteinExistence type="predicted"/>
<evidence type="ECO:0008006" key="3">
    <source>
        <dbReference type="Google" id="ProtNLM"/>
    </source>
</evidence>
<organism evidence="2">
    <name type="scientific">Salinispirillum sp. LH 10-3-1</name>
    <dbReference type="NCBI Taxonomy" id="2952525"/>
    <lineage>
        <taxon>Bacteria</taxon>
        <taxon>Pseudomonadati</taxon>
        <taxon>Pseudomonadota</taxon>
        <taxon>Gammaproteobacteria</taxon>
        <taxon>Oceanospirillales</taxon>
        <taxon>Saccharospirillaceae</taxon>
        <taxon>Salinispirillum</taxon>
    </lineage>
</organism>
<dbReference type="RefSeq" id="WP_304994867.1">
    <property type="nucleotide sequence ID" value="NZ_CP101717.1"/>
</dbReference>
<accession>A0AB38YEJ8</accession>
<reference evidence="2" key="1">
    <citation type="submission" date="2022-07" db="EMBL/GenBank/DDBJ databases">
        <title>Complete genome sequence of Salinispirillum sp. LH10-3-1 capable of multiple carbohydrate inversion isolated from a soda lake.</title>
        <authorList>
            <person name="Liu J."/>
            <person name="Zhai Y."/>
            <person name="Zhang H."/>
            <person name="Yang H."/>
            <person name="Qu J."/>
            <person name="Li J."/>
        </authorList>
    </citation>
    <scope>NUCLEOTIDE SEQUENCE</scope>
    <source>
        <strain evidence="2">LH 10-3-1</strain>
    </source>
</reference>
<evidence type="ECO:0000313" key="2">
    <source>
        <dbReference type="EMBL" id="WLD57582.1"/>
    </source>
</evidence>
<keyword evidence="1" id="KW-0175">Coiled coil</keyword>
<protein>
    <recommendedName>
        <fullName evidence="3">H-NS histone family protein</fullName>
    </recommendedName>
</protein>
<evidence type="ECO:0000256" key="1">
    <source>
        <dbReference type="SAM" id="Coils"/>
    </source>
</evidence>
<gene>
    <name evidence="2" type="ORF">NFC81_12795</name>
</gene>
<feature type="coiled-coil region" evidence="1">
    <location>
        <begin position="10"/>
        <end position="44"/>
    </location>
</feature>
<name>A0AB38YEJ8_9GAMM</name>
<dbReference type="AlphaFoldDB" id="A0AB38YEJ8"/>
<sequence length="147" mass="17080">MNTSSIDKKLELYRSELQRLQEAKHALEQKEASAQQVIADLEAACAANDMKLDDVFRRLEKKIERWIKSRSQDEEGIHQHLKSYYARVISEGARETKRARKPEPKLQTGTYVNPYTQETAEKRTRTPAALTEWVSVYGLGTVETWRR</sequence>
<dbReference type="EMBL" id="CP101717">
    <property type="protein sequence ID" value="WLD57582.1"/>
    <property type="molecule type" value="Genomic_DNA"/>
</dbReference>